<keyword evidence="2" id="KW-1185">Reference proteome</keyword>
<dbReference type="AlphaFoldDB" id="W1NZ37"/>
<reference evidence="2" key="1">
    <citation type="journal article" date="2013" name="Science">
        <title>The Amborella genome and the evolution of flowering plants.</title>
        <authorList>
            <consortium name="Amborella Genome Project"/>
        </authorList>
    </citation>
    <scope>NUCLEOTIDE SEQUENCE [LARGE SCALE GENOMIC DNA]</scope>
</reference>
<protein>
    <submittedName>
        <fullName evidence="1">Uncharacterized protein</fullName>
    </submittedName>
</protein>
<dbReference type="Gramene" id="ERN00624">
    <property type="protein sequence ID" value="ERN00624"/>
    <property type="gene ID" value="AMTR_s00091p00128610"/>
</dbReference>
<name>W1NZ37_AMBTC</name>
<accession>W1NZ37</accession>
<dbReference type="EMBL" id="KI394855">
    <property type="protein sequence ID" value="ERN00624.1"/>
    <property type="molecule type" value="Genomic_DNA"/>
</dbReference>
<gene>
    <name evidence="1" type="ORF">AMTR_s00091p00128610</name>
</gene>
<sequence>MTASSPFDTQSFDLYGANIQAVATGGDIFKVVCRRVGHASLNDLYILPFLLNGVIKLLLDRAREVVKDASSSLVEFGEYPALVRYDGYVREIGLRDDFKRKQSAYSRMGA</sequence>
<proteinExistence type="predicted"/>
<organism evidence="1 2">
    <name type="scientific">Amborella trichopoda</name>
    <dbReference type="NCBI Taxonomy" id="13333"/>
    <lineage>
        <taxon>Eukaryota</taxon>
        <taxon>Viridiplantae</taxon>
        <taxon>Streptophyta</taxon>
        <taxon>Embryophyta</taxon>
        <taxon>Tracheophyta</taxon>
        <taxon>Spermatophyta</taxon>
        <taxon>Magnoliopsida</taxon>
        <taxon>Amborellales</taxon>
        <taxon>Amborellaceae</taxon>
        <taxon>Amborella</taxon>
    </lineage>
</organism>
<dbReference type="Proteomes" id="UP000017836">
    <property type="component" value="Unassembled WGS sequence"/>
</dbReference>
<evidence type="ECO:0000313" key="2">
    <source>
        <dbReference type="Proteomes" id="UP000017836"/>
    </source>
</evidence>
<evidence type="ECO:0000313" key="1">
    <source>
        <dbReference type="EMBL" id="ERN00624.1"/>
    </source>
</evidence>
<dbReference type="HOGENOM" id="CLU_2174395_0_0_1"/>